<reference evidence="1" key="1">
    <citation type="journal article" date="2019" name="bioRxiv">
        <title>The Genome of the Zebra Mussel, Dreissena polymorpha: A Resource for Invasive Species Research.</title>
        <authorList>
            <person name="McCartney M.A."/>
            <person name="Auch B."/>
            <person name="Kono T."/>
            <person name="Mallez S."/>
            <person name="Zhang Y."/>
            <person name="Obille A."/>
            <person name="Becker A."/>
            <person name="Abrahante J.E."/>
            <person name="Garbe J."/>
            <person name="Badalamenti J.P."/>
            <person name="Herman A."/>
            <person name="Mangelson H."/>
            <person name="Liachko I."/>
            <person name="Sullivan S."/>
            <person name="Sone E.D."/>
            <person name="Koren S."/>
            <person name="Silverstein K.A.T."/>
            <person name="Beckman K.B."/>
            <person name="Gohl D.M."/>
        </authorList>
    </citation>
    <scope>NUCLEOTIDE SEQUENCE</scope>
    <source>
        <strain evidence="1">Duluth1</strain>
        <tissue evidence="1">Whole animal</tissue>
    </source>
</reference>
<comment type="caution">
    <text evidence="1">The sequence shown here is derived from an EMBL/GenBank/DDBJ whole genome shotgun (WGS) entry which is preliminary data.</text>
</comment>
<dbReference type="Proteomes" id="UP000828390">
    <property type="component" value="Unassembled WGS sequence"/>
</dbReference>
<sequence length="187" mass="21818">MAAIFFTDPNHFFKLNLRIQETNVLTKFYKVWTKMCLLDCSHKTAPPPGGHVLSLIKTIFKLIRDIHITKLFYYINIKKKTAFPCGHILLPIQIIFKLNCRIQETNLLTKFHEELSKNLNEDWASNVTSTVFTSFDVSRGIIRTNVLTKFHEDRTINFASRVFTRQNVDDQRRTTDDIQKAITKNSP</sequence>
<proteinExistence type="predicted"/>
<keyword evidence="2" id="KW-1185">Reference proteome</keyword>
<gene>
    <name evidence="1" type="ORF">DPMN_132275</name>
</gene>
<dbReference type="AlphaFoldDB" id="A0A9D4FY06"/>
<protein>
    <submittedName>
        <fullName evidence="1">Uncharacterized protein</fullName>
    </submittedName>
</protein>
<organism evidence="1 2">
    <name type="scientific">Dreissena polymorpha</name>
    <name type="common">Zebra mussel</name>
    <name type="synonym">Mytilus polymorpha</name>
    <dbReference type="NCBI Taxonomy" id="45954"/>
    <lineage>
        <taxon>Eukaryota</taxon>
        <taxon>Metazoa</taxon>
        <taxon>Spiralia</taxon>
        <taxon>Lophotrochozoa</taxon>
        <taxon>Mollusca</taxon>
        <taxon>Bivalvia</taxon>
        <taxon>Autobranchia</taxon>
        <taxon>Heteroconchia</taxon>
        <taxon>Euheterodonta</taxon>
        <taxon>Imparidentia</taxon>
        <taxon>Neoheterodontei</taxon>
        <taxon>Myida</taxon>
        <taxon>Dreissenoidea</taxon>
        <taxon>Dreissenidae</taxon>
        <taxon>Dreissena</taxon>
    </lineage>
</organism>
<reference evidence="1" key="2">
    <citation type="submission" date="2020-11" db="EMBL/GenBank/DDBJ databases">
        <authorList>
            <person name="McCartney M.A."/>
            <person name="Auch B."/>
            <person name="Kono T."/>
            <person name="Mallez S."/>
            <person name="Becker A."/>
            <person name="Gohl D.M."/>
            <person name="Silverstein K.A.T."/>
            <person name="Koren S."/>
            <person name="Bechman K.B."/>
            <person name="Herman A."/>
            <person name="Abrahante J.E."/>
            <person name="Garbe J."/>
        </authorList>
    </citation>
    <scope>NUCLEOTIDE SEQUENCE</scope>
    <source>
        <strain evidence="1">Duluth1</strain>
        <tissue evidence="1">Whole animal</tissue>
    </source>
</reference>
<accession>A0A9D4FY06</accession>
<name>A0A9D4FY06_DREPO</name>
<dbReference type="EMBL" id="JAIWYP010000006">
    <property type="protein sequence ID" value="KAH3804002.1"/>
    <property type="molecule type" value="Genomic_DNA"/>
</dbReference>
<evidence type="ECO:0000313" key="1">
    <source>
        <dbReference type="EMBL" id="KAH3804002.1"/>
    </source>
</evidence>
<evidence type="ECO:0000313" key="2">
    <source>
        <dbReference type="Proteomes" id="UP000828390"/>
    </source>
</evidence>